<organism evidence="2 3">
    <name type="scientific">Rhynchophorus ferrugineus</name>
    <name type="common">Red palm weevil</name>
    <name type="synonym">Curculio ferrugineus</name>
    <dbReference type="NCBI Taxonomy" id="354439"/>
    <lineage>
        <taxon>Eukaryota</taxon>
        <taxon>Metazoa</taxon>
        <taxon>Ecdysozoa</taxon>
        <taxon>Arthropoda</taxon>
        <taxon>Hexapoda</taxon>
        <taxon>Insecta</taxon>
        <taxon>Pterygota</taxon>
        <taxon>Neoptera</taxon>
        <taxon>Endopterygota</taxon>
        <taxon>Coleoptera</taxon>
        <taxon>Polyphaga</taxon>
        <taxon>Cucujiformia</taxon>
        <taxon>Curculionidae</taxon>
        <taxon>Dryophthorinae</taxon>
        <taxon>Rhynchophorus</taxon>
    </lineage>
</organism>
<evidence type="ECO:0000313" key="2">
    <source>
        <dbReference type="EMBL" id="KAF7267007.1"/>
    </source>
</evidence>
<keyword evidence="1" id="KW-0812">Transmembrane</keyword>
<gene>
    <name evidence="2" type="ORF">GWI33_019713</name>
</gene>
<keyword evidence="3" id="KW-1185">Reference proteome</keyword>
<dbReference type="EMBL" id="JAACXV010014476">
    <property type="protein sequence ID" value="KAF7267007.1"/>
    <property type="molecule type" value="Genomic_DNA"/>
</dbReference>
<dbReference type="AlphaFoldDB" id="A0A834HTW8"/>
<sequence>MFSIWNSTGAGVMVPSSKLTRTAFTIILLFFFGIGHVAIQLFPKPKSEMKCWTSSNIIEFEKAVREKKMELKKAVKLYCVPIITLKKFVQSDKPT</sequence>
<keyword evidence="1" id="KW-1133">Transmembrane helix</keyword>
<dbReference type="Proteomes" id="UP000625711">
    <property type="component" value="Unassembled WGS sequence"/>
</dbReference>
<reference evidence="2" key="1">
    <citation type="submission" date="2020-08" db="EMBL/GenBank/DDBJ databases">
        <title>Genome sequencing and assembly of the red palm weevil Rhynchophorus ferrugineus.</title>
        <authorList>
            <person name="Dias G.B."/>
            <person name="Bergman C.M."/>
            <person name="Manee M."/>
        </authorList>
    </citation>
    <scope>NUCLEOTIDE SEQUENCE</scope>
    <source>
        <strain evidence="2">AA-2017</strain>
        <tissue evidence="2">Whole larva</tissue>
    </source>
</reference>
<comment type="caution">
    <text evidence="2">The sequence shown here is derived from an EMBL/GenBank/DDBJ whole genome shotgun (WGS) entry which is preliminary data.</text>
</comment>
<evidence type="ECO:0000256" key="1">
    <source>
        <dbReference type="SAM" id="Phobius"/>
    </source>
</evidence>
<accession>A0A834HTW8</accession>
<proteinExistence type="predicted"/>
<name>A0A834HTW8_RHYFE</name>
<feature type="transmembrane region" description="Helical" evidence="1">
    <location>
        <begin position="23"/>
        <end position="42"/>
    </location>
</feature>
<keyword evidence="1" id="KW-0472">Membrane</keyword>
<evidence type="ECO:0000313" key="3">
    <source>
        <dbReference type="Proteomes" id="UP000625711"/>
    </source>
</evidence>
<protein>
    <submittedName>
        <fullName evidence="2">Uncharacterized protein</fullName>
    </submittedName>
</protein>